<gene>
    <name evidence="2" type="ORF">HO173_010429</name>
</gene>
<name>A0A8H6L0T6_9LECA</name>
<reference evidence="2 3" key="1">
    <citation type="journal article" date="2020" name="Genomics">
        <title>Complete, high-quality genomes from long-read metagenomic sequencing of two wolf lichen thalli reveals enigmatic genome architecture.</title>
        <authorList>
            <person name="McKenzie S.K."/>
            <person name="Walston R.F."/>
            <person name="Allen J.L."/>
        </authorList>
    </citation>
    <scope>NUCLEOTIDE SEQUENCE [LARGE SCALE GENOMIC DNA]</scope>
    <source>
        <strain evidence="2">WasteWater2</strain>
    </source>
</reference>
<feature type="region of interest" description="Disordered" evidence="1">
    <location>
        <begin position="114"/>
        <end position="163"/>
    </location>
</feature>
<accession>A0A8H6L0T6</accession>
<protein>
    <submittedName>
        <fullName evidence="2">Uncharacterized protein</fullName>
    </submittedName>
</protein>
<proteinExistence type="predicted"/>
<feature type="region of interest" description="Disordered" evidence="1">
    <location>
        <begin position="1"/>
        <end position="95"/>
    </location>
</feature>
<evidence type="ECO:0000256" key="1">
    <source>
        <dbReference type="SAM" id="MobiDB-lite"/>
    </source>
</evidence>
<keyword evidence="3" id="KW-1185">Reference proteome</keyword>
<dbReference type="AlphaFoldDB" id="A0A8H6L0T6"/>
<evidence type="ECO:0000313" key="3">
    <source>
        <dbReference type="Proteomes" id="UP000578531"/>
    </source>
</evidence>
<dbReference type="EMBL" id="JACCJC010000058">
    <property type="protein sequence ID" value="KAF6231286.1"/>
    <property type="molecule type" value="Genomic_DNA"/>
</dbReference>
<feature type="compositionally biased region" description="Polar residues" evidence="1">
    <location>
        <begin position="1"/>
        <end position="21"/>
    </location>
</feature>
<dbReference type="GeneID" id="59292075"/>
<organism evidence="2 3">
    <name type="scientific">Letharia columbiana</name>
    <dbReference type="NCBI Taxonomy" id="112416"/>
    <lineage>
        <taxon>Eukaryota</taxon>
        <taxon>Fungi</taxon>
        <taxon>Dikarya</taxon>
        <taxon>Ascomycota</taxon>
        <taxon>Pezizomycotina</taxon>
        <taxon>Lecanoromycetes</taxon>
        <taxon>OSLEUM clade</taxon>
        <taxon>Lecanoromycetidae</taxon>
        <taxon>Lecanorales</taxon>
        <taxon>Lecanorineae</taxon>
        <taxon>Parmeliaceae</taxon>
        <taxon>Letharia</taxon>
    </lineage>
</organism>
<dbReference type="Proteomes" id="UP000578531">
    <property type="component" value="Unassembled WGS sequence"/>
</dbReference>
<feature type="compositionally biased region" description="Basic and acidic residues" evidence="1">
    <location>
        <begin position="119"/>
        <end position="128"/>
    </location>
</feature>
<dbReference type="RefSeq" id="XP_037160719.1">
    <property type="nucleotide sequence ID" value="XM_037312314.1"/>
</dbReference>
<feature type="compositionally biased region" description="Basic and acidic residues" evidence="1">
    <location>
        <begin position="79"/>
        <end position="91"/>
    </location>
</feature>
<comment type="caution">
    <text evidence="2">The sequence shown here is derived from an EMBL/GenBank/DDBJ whole genome shotgun (WGS) entry which is preliminary data.</text>
</comment>
<sequence length="185" mass="20969">MKATSQQTKLQPTSSNVQAFHSSPRPCIPSPSPTYYHHMSPKKMSNSASNSNDHKRSDFLPGLEDLGKLLKACSPNQGKKSDRSRNPDGKDWQTCNIKDTCKTVVQASNELIEQGSSISEKETQHNKDQGMINPTRKPTQRQPKYIYTHQDGGQRRTCSRQPNKPMRVHLRRLQRISLRSAMLRG</sequence>
<evidence type="ECO:0000313" key="2">
    <source>
        <dbReference type="EMBL" id="KAF6231286.1"/>
    </source>
</evidence>